<organism evidence="2 3">
    <name type="scientific">Paxillus involutus ATCC 200175</name>
    <dbReference type="NCBI Taxonomy" id="664439"/>
    <lineage>
        <taxon>Eukaryota</taxon>
        <taxon>Fungi</taxon>
        <taxon>Dikarya</taxon>
        <taxon>Basidiomycota</taxon>
        <taxon>Agaricomycotina</taxon>
        <taxon>Agaricomycetes</taxon>
        <taxon>Agaricomycetidae</taxon>
        <taxon>Boletales</taxon>
        <taxon>Paxilineae</taxon>
        <taxon>Paxillaceae</taxon>
        <taxon>Paxillus</taxon>
    </lineage>
</organism>
<name>A0A0C9SW99_PAXIN</name>
<accession>A0A0C9SW99</accession>
<feature type="compositionally biased region" description="Acidic residues" evidence="1">
    <location>
        <begin position="156"/>
        <end position="165"/>
    </location>
</feature>
<feature type="region of interest" description="Disordered" evidence="1">
    <location>
        <begin position="71"/>
        <end position="245"/>
    </location>
</feature>
<keyword evidence="3" id="KW-1185">Reference proteome</keyword>
<protein>
    <submittedName>
        <fullName evidence="2">Uncharacterized protein</fullName>
    </submittedName>
</protein>
<feature type="compositionally biased region" description="Acidic residues" evidence="1">
    <location>
        <begin position="195"/>
        <end position="233"/>
    </location>
</feature>
<dbReference type="Proteomes" id="UP000053647">
    <property type="component" value="Unassembled WGS sequence"/>
</dbReference>
<dbReference type="AlphaFoldDB" id="A0A0C9SW99"/>
<evidence type="ECO:0000313" key="2">
    <source>
        <dbReference type="EMBL" id="KIJ07045.1"/>
    </source>
</evidence>
<evidence type="ECO:0000256" key="1">
    <source>
        <dbReference type="SAM" id="MobiDB-lite"/>
    </source>
</evidence>
<dbReference type="OrthoDB" id="2692709at2759"/>
<evidence type="ECO:0000313" key="3">
    <source>
        <dbReference type="Proteomes" id="UP000053647"/>
    </source>
</evidence>
<reference evidence="2 3" key="1">
    <citation type="submission" date="2014-06" db="EMBL/GenBank/DDBJ databases">
        <authorList>
            <consortium name="DOE Joint Genome Institute"/>
            <person name="Kuo A."/>
            <person name="Kohler A."/>
            <person name="Nagy L.G."/>
            <person name="Floudas D."/>
            <person name="Copeland A."/>
            <person name="Barry K.W."/>
            <person name="Cichocki N."/>
            <person name="Veneault-Fourrey C."/>
            <person name="LaButti K."/>
            <person name="Lindquist E.A."/>
            <person name="Lipzen A."/>
            <person name="Lundell T."/>
            <person name="Morin E."/>
            <person name="Murat C."/>
            <person name="Sun H."/>
            <person name="Tunlid A."/>
            <person name="Henrissat B."/>
            <person name="Grigoriev I.V."/>
            <person name="Hibbett D.S."/>
            <person name="Martin F."/>
            <person name="Nordberg H.P."/>
            <person name="Cantor M.N."/>
            <person name="Hua S.X."/>
        </authorList>
    </citation>
    <scope>NUCLEOTIDE SEQUENCE [LARGE SCALE GENOMIC DNA]</scope>
    <source>
        <strain evidence="2 3">ATCC 200175</strain>
    </source>
</reference>
<proteinExistence type="predicted"/>
<reference evidence="3" key="2">
    <citation type="submission" date="2015-01" db="EMBL/GenBank/DDBJ databases">
        <title>Evolutionary Origins and Diversification of the Mycorrhizal Mutualists.</title>
        <authorList>
            <consortium name="DOE Joint Genome Institute"/>
            <consortium name="Mycorrhizal Genomics Consortium"/>
            <person name="Kohler A."/>
            <person name="Kuo A."/>
            <person name="Nagy L.G."/>
            <person name="Floudas D."/>
            <person name="Copeland A."/>
            <person name="Barry K.W."/>
            <person name="Cichocki N."/>
            <person name="Veneault-Fourrey C."/>
            <person name="LaButti K."/>
            <person name="Lindquist E.A."/>
            <person name="Lipzen A."/>
            <person name="Lundell T."/>
            <person name="Morin E."/>
            <person name="Murat C."/>
            <person name="Riley R."/>
            <person name="Ohm R."/>
            <person name="Sun H."/>
            <person name="Tunlid A."/>
            <person name="Henrissat B."/>
            <person name="Grigoriev I.V."/>
            <person name="Hibbett D.S."/>
            <person name="Martin F."/>
        </authorList>
    </citation>
    <scope>NUCLEOTIDE SEQUENCE [LARGE SCALE GENOMIC DNA]</scope>
    <source>
        <strain evidence="3">ATCC 200175</strain>
    </source>
</reference>
<sequence>MFPPINRKWAPEFTDFNYWKPPMQEFVLPDLTPPSPALSARSDASTSNQSALARLRNFSLVGSRQPLQNVNLKQMTLPPPATASVLDGALPINNNNAGDGPGLRSSHLRQMSSFERLGSRLVALTQSPSSTVDESGSGSGSGSYPSRSSGSSTYLDSDEEGDVEDGELKRRRRPRSTSMTSMPGSLDDDMHFGMDDEEEEEGLGDEEEGRVYEDENENENEEEAAEEAFDEDFYATGEMKNVPFL</sequence>
<gene>
    <name evidence="2" type="ORF">PAXINDRAFT_19753</name>
</gene>
<feature type="compositionally biased region" description="Low complexity" evidence="1">
    <location>
        <begin position="127"/>
        <end position="152"/>
    </location>
</feature>
<dbReference type="HOGENOM" id="CLU_1133898_0_0_1"/>
<dbReference type="EMBL" id="KN820040">
    <property type="protein sequence ID" value="KIJ07045.1"/>
    <property type="molecule type" value="Genomic_DNA"/>
</dbReference>